<evidence type="ECO:0000313" key="2">
    <source>
        <dbReference type="Proteomes" id="UP001219355"/>
    </source>
</evidence>
<keyword evidence="2" id="KW-1185">Reference proteome</keyword>
<proteinExistence type="predicted"/>
<name>A0AAF0DE11_9EURO</name>
<dbReference type="Proteomes" id="UP001219355">
    <property type="component" value="Chromosome 1"/>
</dbReference>
<organism evidence="1 2">
    <name type="scientific">Emydomyces testavorans</name>
    <dbReference type="NCBI Taxonomy" id="2070801"/>
    <lineage>
        <taxon>Eukaryota</taxon>
        <taxon>Fungi</taxon>
        <taxon>Dikarya</taxon>
        <taxon>Ascomycota</taxon>
        <taxon>Pezizomycotina</taxon>
        <taxon>Eurotiomycetes</taxon>
        <taxon>Eurotiomycetidae</taxon>
        <taxon>Onygenales</taxon>
        <taxon>Nannizziopsiaceae</taxon>
        <taxon>Emydomyces</taxon>
    </lineage>
</organism>
<accession>A0AAF0DE11</accession>
<protein>
    <submittedName>
        <fullName evidence="1">Uncharacterized protein</fullName>
    </submittedName>
</protein>
<sequence>MIYQHLPFQSSAATALTCARFYHLFIAGLRQTLQSNKTEKFEILCLLEIDGRIKGYHCRGCLKRHRFTASFSLQELEKRPTERYCLRTQRSLRVSRTLDLSFSEVIEILEEPHQTRNPKSWTSVNRYAAIIFSDLNPGIPNAIETAYPMYRADFPASKDWFVALCNRFNIPICPHLRMSDEKITGQFSTDIAFRLWPRRHSYPECSQCKAKFVLRAREYGVGHRYVEVAIIRPIGMLVSPLEPEWLAQTSATRDPALEKYWRLTDEQFLKYWKRTTYNAPQSEELDYLEPDNTTFVPPSTLPRTMSSLMASWGVEMQVLVARACGRVQCKATPIPDEICERRTGLVRMTAIERWE</sequence>
<evidence type="ECO:0000313" key="1">
    <source>
        <dbReference type="EMBL" id="WEW56775.1"/>
    </source>
</evidence>
<dbReference type="AlphaFoldDB" id="A0AAF0DE11"/>
<dbReference type="EMBL" id="CP120627">
    <property type="protein sequence ID" value="WEW56775.1"/>
    <property type="molecule type" value="Genomic_DNA"/>
</dbReference>
<reference evidence="1" key="1">
    <citation type="submission" date="2023-03" db="EMBL/GenBank/DDBJ databases">
        <title>Emydomyces testavorans Genome Sequence.</title>
        <authorList>
            <person name="Hoyer L."/>
        </authorList>
    </citation>
    <scope>NUCLEOTIDE SEQUENCE</scope>
    <source>
        <strain evidence="1">16-2883</strain>
    </source>
</reference>
<gene>
    <name evidence="1" type="ORF">PRK78_002227</name>
</gene>